<evidence type="ECO:0000313" key="1">
    <source>
        <dbReference type="EMBL" id="CAL4162474.1"/>
    </source>
</evidence>
<keyword evidence="2" id="KW-1185">Reference proteome</keyword>
<evidence type="ECO:0000313" key="2">
    <source>
        <dbReference type="Proteomes" id="UP001497623"/>
    </source>
</evidence>
<dbReference type="Proteomes" id="UP001497623">
    <property type="component" value="Unassembled WGS sequence"/>
</dbReference>
<dbReference type="AlphaFoldDB" id="A0AAV2S7G2"/>
<organism evidence="1 2">
    <name type="scientific">Meganyctiphanes norvegica</name>
    <name type="common">Northern krill</name>
    <name type="synonym">Thysanopoda norvegica</name>
    <dbReference type="NCBI Taxonomy" id="48144"/>
    <lineage>
        <taxon>Eukaryota</taxon>
        <taxon>Metazoa</taxon>
        <taxon>Ecdysozoa</taxon>
        <taxon>Arthropoda</taxon>
        <taxon>Crustacea</taxon>
        <taxon>Multicrustacea</taxon>
        <taxon>Malacostraca</taxon>
        <taxon>Eumalacostraca</taxon>
        <taxon>Eucarida</taxon>
        <taxon>Euphausiacea</taxon>
        <taxon>Euphausiidae</taxon>
        <taxon>Meganyctiphanes</taxon>
    </lineage>
</organism>
<sequence length="422" mass="50316">MRGHKTLFNYWKTRVDIWKYPDRVYTFDQIKDKVKSDRKFEDRIKAIVTQRTKNKAARDKFKRSKDEVLPLINKYEEEMPKAKDMMIGYSAELNCALMEITEISTSEIETGLVENVMKNPTKVLCLKQASSSEVENWEIPQILMLNVTPKAKTVKYFKENDHEKIAEHNEDLIMEEKLDKLIKYNVYQNEKISLIYKWRLLKTERKLFIVQLQVVEEKLKEMDDMDDEDFDTVELKYINKELEGDKLRKMLRENLDKQIQIQEIWEELEKLINSLSLGDSDEDNVTLQKKISGQSEVMDQEKSPRTIKGPSFQEKYENIENEGFKKKCSKKPRLKWQNHRKYRKFKSDYYSLKNLQEELLKFTLKTVVLTVLIKILLIKNFPFMKGKEINSATTTNESTYKDGHFKFKYPILVSLFVCNQKW</sequence>
<name>A0AAV2S7G2_MEGNR</name>
<reference evidence="1 2" key="1">
    <citation type="submission" date="2024-05" db="EMBL/GenBank/DDBJ databases">
        <authorList>
            <person name="Wallberg A."/>
        </authorList>
    </citation>
    <scope>NUCLEOTIDE SEQUENCE [LARGE SCALE GENOMIC DNA]</scope>
</reference>
<accession>A0AAV2S7G2</accession>
<protein>
    <submittedName>
        <fullName evidence="1">Uncharacterized protein</fullName>
    </submittedName>
</protein>
<comment type="caution">
    <text evidence="1">The sequence shown here is derived from an EMBL/GenBank/DDBJ whole genome shotgun (WGS) entry which is preliminary data.</text>
</comment>
<gene>
    <name evidence="1" type="ORF">MNOR_LOCUS32831</name>
</gene>
<proteinExistence type="predicted"/>
<dbReference type="EMBL" id="CAXKWB010045576">
    <property type="protein sequence ID" value="CAL4162474.1"/>
    <property type="molecule type" value="Genomic_DNA"/>
</dbReference>